<organism evidence="1 2">
    <name type="scientific">Lipomyces orientalis</name>
    <dbReference type="NCBI Taxonomy" id="1233043"/>
    <lineage>
        <taxon>Eukaryota</taxon>
        <taxon>Fungi</taxon>
        <taxon>Dikarya</taxon>
        <taxon>Ascomycota</taxon>
        <taxon>Saccharomycotina</taxon>
        <taxon>Lipomycetes</taxon>
        <taxon>Lipomycetales</taxon>
        <taxon>Lipomycetaceae</taxon>
        <taxon>Lipomyces</taxon>
    </lineage>
</organism>
<comment type="caution">
    <text evidence="1">The sequence shown here is derived from an EMBL/GenBank/DDBJ whole genome shotgun (WGS) entry which is preliminary data.</text>
</comment>
<proteinExistence type="predicted"/>
<keyword evidence="2" id="KW-1185">Reference proteome</keyword>
<dbReference type="EMBL" id="MU970069">
    <property type="protein sequence ID" value="KAK9322856.1"/>
    <property type="molecule type" value="Genomic_DNA"/>
</dbReference>
<name>A0ACC3TPM8_9ASCO</name>
<reference evidence="2" key="1">
    <citation type="journal article" date="2024" name="Front. Bioeng. Biotechnol.">
        <title>Genome-scale model development and genomic sequencing of the oleaginous clade Lipomyces.</title>
        <authorList>
            <person name="Czajka J.J."/>
            <person name="Han Y."/>
            <person name="Kim J."/>
            <person name="Mondo S.J."/>
            <person name="Hofstad B.A."/>
            <person name="Robles A."/>
            <person name="Haridas S."/>
            <person name="Riley R."/>
            <person name="LaButti K."/>
            <person name="Pangilinan J."/>
            <person name="Andreopoulos W."/>
            <person name="Lipzen A."/>
            <person name="Yan J."/>
            <person name="Wang M."/>
            <person name="Ng V."/>
            <person name="Grigoriev I.V."/>
            <person name="Spatafora J.W."/>
            <person name="Magnuson J.K."/>
            <person name="Baker S.E."/>
            <person name="Pomraning K.R."/>
        </authorList>
    </citation>
    <scope>NUCLEOTIDE SEQUENCE [LARGE SCALE GENOMIC DNA]</scope>
    <source>
        <strain evidence="2">CBS 10300</strain>
    </source>
</reference>
<protein>
    <submittedName>
        <fullName evidence="1">Uncharacterized protein</fullName>
    </submittedName>
</protein>
<sequence length="246" mass="27495">MSASQSHASTSSHPRGILKNPPPAELYHQQPPPIDHEVLLRNTRTNAAQHGDHENLNTRRLSRSSSDAAASRNGQADAAARLKWDEANIYLTEQERTATMKITEPKTPYAHSVDLSDLLDDDDFDESDGIVLNGVNGNRGRDDVPGLDLGEPEEVVPVPRFSSATIVTDGEEGERRISLDDTAPGEVDEDDESHDGGEERHRRFEEMRKKHYEMKDALKLAHQLQEQDEEDEEEDVAKKDGEERDA</sequence>
<evidence type="ECO:0000313" key="1">
    <source>
        <dbReference type="EMBL" id="KAK9322856.1"/>
    </source>
</evidence>
<accession>A0ACC3TPM8</accession>
<dbReference type="Proteomes" id="UP001489719">
    <property type="component" value="Unassembled WGS sequence"/>
</dbReference>
<gene>
    <name evidence="1" type="ORF">V1517DRAFT_321909</name>
</gene>
<evidence type="ECO:0000313" key="2">
    <source>
        <dbReference type="Proteomes" id="UP001489719"/>
    </source>
</evidence>